<feature type="domain" description="Peptidase S74" evidence="3">
    <location>
        <begin position="226"/>
        <end position="365"/>
    </location>
</feature>
<dbReference type="EMBL" id="HBNR01029574">
    <property type="protein sequence ID" value="CAE4583103.1"/>
    <property type="molecule type" value="Transcribed_RNA"/>
</dbReference>
<evidence type="ECO:0000256" key="2">
    <source>
        <dbReference type="SAM" id="MobiDB-lite"/>
    </source>
</evidence>
<proteinExistence type="predicted"/>
<reference evidence="4" key="1">
    <citation type="submission" date="2021-01" db="EMBL/GenBank/DDBJ databases">
        <authorList>
            <person name="Corre E."/>
            <person name="Pelletier E."/>
            <person name="Niang G."/>
            <person name="Scheremetjew M."/>
            <person name="Finn R."/>
            <person name="Kale V."/>
            <person name="Holt S."/>
            <person name="Cochrane G."/>
            <person name="Meng A."/>
            <person name="Brown T."/>
            <person name="Cohen L."/>
        </authorList>
    </citation>
    <scope>NUCLEOTIDE SEQUENCE</scope>
    <source>
        <strain evidence="4">CCMP3105</strain>
    </source>
</reference>
<evidence type="ECO:0000259" key="3">
    <source>
        <dbReference type="PROSITE" id="PS51688"/>
    </source>
</evidence>
<dbReference type="PROSITE" id="PS51688">
    <property type="entry name" value="ICA"/>
    <property type="match status" value="1"/>
</dbReference>
<feature type="region of interest" description="Disordered" evidence="2">
    <location>
        <begin position="263"/>
        <end position="282"/>
    </location>
</feature>
<dbReference type="InterPro" id="IPR030392">
    <property type="entry name" value="S74_ICA"/>
</dbReference>
<organism evidence="4">
    <name type="scientific">Alexandrium monilatum</name>
    <dbReference type="NCBI Taxonomy" id="311494"/>
    <lineage>
        <taxon>Eukaryota</taxon>
        <taxon>Sar</taxon>
        <taxon>Alveolata</taxon>
        <taxon>Dinophyceae</taxon>
        <taxon>Gonyaulacales</taxon>
        <taxon>Pyrocystaceae</taxon>
        <taxon>Alexandrium</taxon>
    </lineage>
</organism>
<feature type="coiled-coil region" evidence="1">
    <location>
        <begin position="344"/>
        <end position="385"/>
    </location>
</feature>
<keyword evidence="1" id="KW-0175">Coiled coil</keyword>
<gene>
    <name evidence="4" type="ORF">AMON00008_LOCUS20167</name>
</gene>
<sequence length="387" mass="41911">MSSARCWSRLGRELSVMGFQQIGSSLSVRSVARLGSSCSVFGVPRFGSGLSVFDFLHLGSALSMRSFARVCSAISVFGLGRFASTLSMLDFSTLGSSMSMRHCSRMGSSISVFGMQRIGSGVSMIDFAHLGSSLSLRSISRFGSAMSVFSLTRFGSSISVLDFVTLGSSLSVRTIQADTMGIGSTYAKFTSATMELYAAGARGMSITPLGGTLHGAWSSEATLTTSDRRLKRSIEPLYRTIAARAAARWNEATGVPAQVGETALRRGSQGGASTAPATAGRQRDPPIGWLLRELRPVSFYLKRGPEAKYLKFGFIAQELENVFPNLVRTTGQDDSKAVASQDLIAVLTLALQTLQQELEDHRRELMEQRRRMERLEQIVYGAERDIV</sequence>
<name>A0A7S4QGN8_9DINO</name>
<evidence type="ECO:0000313" key="4">
    <source>
        <dbReference type="EMBL" id="CAE4583103.1"/>
    </source>
</evidence>
<dbReference type="AlphaFoldDB" id="A0A7S4QGN8"/>
<accession>A0A7S4QGN8</accession>
<evidence type="ECO:0000256" key="1">
    <source>
        <dbReference type="SAM" id="Coils"/>
    </source>
</evidence>
<dbReference type="Pfam" id="PF13884">
    <property type="entry name" value="Peptidase_S74"/>
    <property type="match status" value="1"/>
</dbReference>
<protein>
    <recommendedName>
        <fullName evidence="3">Peptidase S74 domain-containing protein</fullName>
    </recommendedName>
</protein>